<dbReference type="GO" id="GO:0004792">
    <property type="term" value="F:thiosulfate-cyanide sulfurtransferase activity"/>
    <property type="evidence" value="ECO:0007669"/>
    <property type="project" value="InterPro"/>
</dbReference>
<protein>
    <recommendedName>
        <fullName evidence="1">Rhodanese domain-containing protein</fullName>
    </recommendedName>
</protein>
<dbReference type="EMBL" id="BDFE01000015">
    <property type="protein sequence ID" value="GAU08346.1"/>
    <property type="molecule type" value="Genomic_DNA"/>
</dbReference>
<dbReference type="Gene3D" id="1.20.1260.10">
    <property type="match status" value="1"/>
</dbReference>
<dbReference type="AlphaFoldDB" id="A0A194AGY5"/>
<gene>
    <name evidence="2" type="ORF">DPF_1052</name>
</gene>
<name>A0A194AGY5_9BACT</name>
<dbReference type="RefSeq" id="WP_069858747.1">
    <property type="nucleotide sequence ID" value="NZ_BDFE01000015.1"/>
</dbReference>
<accession>A0A194AGY5</accession>
<sequence>MLDASKEQTEIKDVFPEEWEGFVGSHREDEYEIVDVRQPDEYASGHIPGARLVPLGELEQHLDVFELDRDIIFYCRSGARSMAAARLLRDTGVGFRGIYNLVGGFGGYEGVELVGLPRLDVFDVHEPMDRMIMRAMNMEKGAFRFYSLFQERFPQVQFVERLARLIDLEKKHARALHVYWKRHVSPKPSETFEDLFMSLKGDILEGGEPFDAWATRLEQAGELTCIDLAEAALVIENQAYDLYRHLTGTVDDPREQAFFRLLAEQEKGHVRVVSRFFEDCFAAVQE</sequence>
<dbReference type="PROSITE" id="PS50206">
    <property type="entry name" value="RHODANESE_3"/>
    <property type="match status" value="1"/>
</dbReference>
<evidence type="ECO:0000313" key="3">
    <source>
        <dbReference type="Proteomes" id="UP000095200"/>
    </source>
</evidence>
<dbReference type="InterPro" id="IPR036873">
    <property type="entry name" value="Rhodanese-like_dom_sf"/>
</dbReference>
<dbReference type="OrthoDB" id="285281at2"/>
<dbReference type="STRING" id="1592317.DPF_1052"/>
<dbReference type="CDD" id="cd00158">
    <property type="entry name" value="RHOD"/>
    <property type="match status" value="1"/>
</dbReference>
<dbReference type="CDD" id="cd01045">
    <property type="entry name" value="Ferritin_like_AB"/>
    <property type="match status" value="1"/>
</dbReference>
<dbReference type="SMART" id="SM00450">
    <property type="entry name" value="RHOD"/>
    <property type="match status" value="1"/>
</dbReference>
<dbReference type="PANTHER" id="PTHR43031">
    <property type="entry name" value="FAD-DEPENDENT OXIDOREDUCTASE"/>
    <property type="match status" value="1"/>
</dbReference>
<evidence type="ECO:0000313" key="2">
    <source>
        <dbReference type="EMBL" id="GAU08346.1"/>
    </source>
</evidence>
<dbReference type="InterPro" id="IPR009078">
    <property type="entry name" value="Ferritin-like_SF"/>
</dbReference>
<dbReference type="Gene3D" id="3.40.250.10">
    <property type="entry name" value="Rhodanese-like domain"/>
    <property type="match status" value="1"/>
</dbReference>
<dbReference type="PANTHER" id="PTHR43031:SF1">
    <property type="entry name" value="PYRIDINE NUCLEOTIDE-DISULPHIDE OXIDOREDUCTASE"/>
    <property type="match status" value="1"/>
</dbReference>
<dbReference type="SUPFAM" id="SSF47240">
    <property type="entry name" value="Ferritin-like"/>
    <property type="match status" value="1"/>
</dbReference>
<dbReference type="InterPro" id="IPR001763">
    <property type="entry name" value="Rhodanese-like_dom"/>
</dbReference>
<dbReference type="Proteomes" id="UP000095200">
    <property type="component" value="Unassembled WGS sequence"/>
</dbReference>
<dbReference type="InterPro" id="IPR001307">
    <property type="entry name" value="Thiosulphate_STrfase_CS"/>
</dbReference>
<keyword evidence="3" id="KW-1185">Reference proteome</keyword>
<dbReference type="Pfam" id="PF00581">
    <property type="entry name" value="Rhodanese"/>
    <property type="match status" value="1"/>
</dbReference>
<feature type="domain" description="Rhodanese" evidence="1">
    <location>
        <begin position="27"/>
        <end position="117"/>
    </location>
</feature>
<dbReference type="SUPFAM" id="SSF52821">
    <property type="entry name" value="Rhodanese/Cell cycle control phosphatase"/>
    <property type="match status" value="1"/>
</dbReference>
<dbReference type="InterPro" id="IPR050229">
    <property type="entry name" value="GlpE_sulfurtransferase"/>
</dbReference>
<evidence type="ECO:0000259" key="1">
    <source>
        <dbReference type="PROSITE" id="PS50206"/>
    </source>
</evidence>
<proteinExistence type="predicted"/>
<dbReference type="InterPro" id="IPR012347">
    <property type="entry name" value="Ferritin-like"/>
</dbReference>
<organism evidence="2 3">
    <name type="scientific">Desulfoplanes formicivorans</name>
    <dbReference type="NCBI Taxonomy" id="1592317"/>
    <lineage>
        <taxon>Bacteria</taxon>
        <taxon>Pseudomonadati</taxon>
        <taxon>Thermodesulfobacteriota</taxon>
        <taxon>Desulfovibrionia</taxon>
        <taxon>Desulfovibrionales</taxon>
        <taxon>Desulfoplanaceae</taxon>
        <taxon>Desulfoplanes</taxon>
    </lineage>
</organism>
<comment type="caution">
    <text evidence="2">The sequence shown here is derived from an EMBL/GenBank/DDBJ whole genome shotgun (WGS) entry which is preliminary data.</text>
</comment>
<reference evidence="3" key="1">
    <citation type="submission" date="2016-06" db="EMBL/GenBank/DDBJ databases">
        <title>Draft genome sequence of Desulfoplanes formicivorans strain Pf12B.</title>
        <authorList>
            <person name="Watanabe M."/>
            <person name="Kojima H."/>
            <person name="Fukui M."/>
        </authorList>
    </citation>
    <scope>NUCLEOTIDE SEQUENCE [LARGE SCALE GENOMIC DNA]</scope>
    <source>
        <strain evidence="3">Pf12B</strain>
    </source>
</reference>
<dbReference type="PROSITE" id="PS00380">
    <property type="entry name" value="RHODANESE_1"/>
    <property type="match status" value="1"/>
</dbReference>